<proteinExistence type="inferred from homology"/>
<dbReference type="PANTHER" id="PTHR16852:SF2">
    <property type="entry name" value="GTP CYCLOHYDROLASE 1 FEEDBACK REGULATORY PROTEIN"/>
    <property type="match status" value="1"/>
</dbReference>
<evidence type="ECO:0000256" key="8">
    <source>
        <dbReference type="ARBA" id="ARBA00032599"/>
    </source>
</evidence>
<dbReference type="SUPFAM" id="SSF69761">
    <property type="entry name" value="GTP cyclohydrolase I feedback regulatory protein, GFRP"/>
    <property type="match status" value="1"/>
</dbReference>
<evidence type="ECO:0000256" key="4">
    <source>
        <dbReference type="ARBA" id="ARBA00020099"/>
    </source>
</evidence>
<reference evidence="9" key="1">
    <citation type="submission" date="2022-11" db="EMBL/GenBank/DDBJ databases">
        <title>Centuries of genome instability and evolution in soft-shell clam transmissible cancer (bioRxiv).</title>
        <authorList>
            <person name="Hart S.F.M."/>
            <person name="Yonemitsu M.A."/>
            <person name="Giersch R.M."/>
            <person name="Beal B.F."/>
            <person name="Arriagada G."/>
            <person name="Davis B.W."/>
            <person name="Ostrander E.A."/>
            <person name="Goff S.P."/>
            <person name="Metzger M.J."/>
        </authorList>
    </citation>
    <scope>NUCLEOTIDE SEQUENCE</scope>
    <source>
        <strain evidence="9">MELC-2E11</strain>
        <tissue evidence="9">Siphon/mantle</tissue>
    </source>
</reference>
<evidence type="ECO:0000256" key="5">
    <source>
        <dbReference type="ARBA" id="ARBA00022490"/>
    </source>
</evidence>
<keyword evidence="10" id="KW-1185">Reference proteome</keyword>
<keyword evidence="5" id="KW-0963">Cytoplasm</keyword>
<dbReference type="Proteomes" id="UP001164746">
    <property type="component" value="Chromosome 11"/>
</dbReference>
<evidence type="ECO:0000256" key="6">
    <source>
        <dbReference type="ARBA" id="ARBA00023136"/>
    </source>
</evidence>
<name>A0ABY7FA80_MYAAR</name>
<dbReference type="EMBL" id="CP111022">
    <property type="protein sequence ID" value="WAR19005.1"/>
    <property type="molecule type" value="Genomic_DNA"/>
</dbReference>
<accession>A0ABY7FA80</accession>
<dbReference type="Pfam" id="PF06399">
    <property type="entry name" value="GFRP"/>
    <property type="match status" value="1"/>
</dbReference>
<evidence type="ECO:0000256" key="3">
    <source>
        <dbReference type="ARBA" id="ARBA00007605"/>
    </source>
</evidence>
<gene>
    <name evidence="9" type="ORF">MAR_000843</name>
</gene>
<evidence type="ECO:0000313" key="10">
    <source>
        <dbReference type="Proteomes" id="UP001164746"/>
    </source>
</evidence>
<dbReference type="PANTHER" id="PTHR16852">
    <property type="entry name" value="GTP CYCLOHYDROLASE 1 FEEDBACK REGULATORY PROTEIN"/>
    <property type="match status" value="1"/>
</dbReference>
<comment type="subcellular location">
    <subcellularLocation>
        <location evidence="2">Cytoplasm</location>
        <location evidence="2">Cytosol</location>
    </subcellularLocation>
    <subcellularLocation>
        <location evidence="1">Nucleus membrane</location>
    </subcellularLocation>
</comment>
<sequence length="97" mass="10957">MPYVFVSTQIRLETGPTTVGDEWSDKELMDLLGATLVKALGNNLLWLTLCSILYHSSEYQTEDPPRLVLNKLEQAGYRLVTTTGVGQTCIWTMFRES</sequence>
<comment type="similarity">
    <text evidence="3">Belongs to the GFRP family.</text>
</comment>
<keyword evidence="7" id="KW-0539">Nucleus</keyword>
<dbReference type="InterPro" id="IPR009112">
    <property type="entry name" value="GTP_CycHdrlase_I_reg"/>
</dbReference>
<dbReference type="InterPro" id="IPR036717">
    <property type="entry name" value="GFRP_sf"/>
</dbReference>
<protein>
    <recommendedName>
        <fullName evidence="4">GTP cyclohydrolase 1 feedback regulatory protein</fullName>
    </recommendedName>
    <alternativeName>
        <fullName evidence="8">GTP cyclohydrolase I feedback regulatory protein</fullName>
    </alternativeName>
</protein>
<evidence type="ECO:0000313" key="9">
    <source>
        <dbReference type="EMBL" id="WAR19005.1"/>
    </source>
</evidence>
<evidence type="ECO:0000256" key="2">
    <source>
        <dbReference type="ARBA" id="ARBA00004514"/>
    </source>
</evidence>
<organism evidence="9 10">
    <name type="scientific">Mya arenaria</name>
    <name type="common">Soft-shell clam</name>
    <dbReference type="NCBI Taxonomy" id="6604"/>
    <lineage>
        <taxon>Eukaryota</taxon>
        <taxon>Metazoa</taxon>
        <taxon>Spiralia</taxon>
        <taxon>Lophotrochozoa</taxon>
        <taxon>Mollusca</taxon>
        <taxon>Bivalvia</taxon>
        <taxon>Autobranchia</taxon>
        <taxon>Heteroconchia</taxon>
        <taxon>Euheterodonta</taxon>
        <taxon>Imparidentia</taxon>
        <taxon>Neoheterodontei</taxon>
        <taxon>Myida</taxon>
        <taxon>Myoidea</taxon>
        <taxon>Myidae</taxon>
        <taxon>Mya</taxon>
    </lineage>
</organism>
<evidence type="ECO:0000256" key="1">
    <source>
        <dbReference type="ARBA" id="ARBA00004126"/>
    </source>
</evidence>
<evidence type="ECO:0000256" key="7">
    <source>
        <dbReference type="ARBA" id="ARBA00023242"/>
    </source>
</evidence>
<keyword evidence="6" id="KW-0472">Membrane</keyword>
<dbReference type="Gene3D" id="3.30.1410.10">
    <property type="entry name" value="GTP cyclohydrolase I feedback regulatory protein GFRP"/>
    <property type="match status" value="1"/>
</dbReference>